<name>A0A669Q8D5_PHACC</name>
<sequence>MEISYCHQTDQSCVEHQKEDRYTYSVFYVYNGNSVTGDFFSSGCPRSLLLHIKEVHVFPQTEQQTHFCLHGCICIKG</sequence>
<accession>A0A669Q8D5</accession>
<reference evidence="1" key="2">
    <citation type="submission" date="2025-09" db="UniProtKB">
        <authorList>
            <consortium name="Ensembl"/>
        </authorList>
    </citation>
    <scope>IDENTIFICATION</scope>
</reference>
<dbReference type="Proteomes" id="UP000472261">
    <property type="component" value="Unplaced"/>
</dbReference>
<keyword evidence="2" id="KW-1185">Reference proteome</keyword>
<evidence type="ECO:0000313" key="1">
    <source>
        <dbReference type="Ensembl" id="ENSPCLP00000010361.1"/>
    </source>
</evidence>
<dbReference type="Ensembl" id="ENSPCLT00000013931.1">
    <property type="protein sequence ID" value="ENSPCLP00000010361.1"/>
    <property type="gene ID" value="ENSPCLG00000008539.1"/>
</dbReference>
<proteinExistence type="predicted"/>
<evidence type="ECO:0000313" key="2">
    <source>
        <dbReference type="Proteomes" id="UP000472261"/>
    </source>
</evidence>
<organism evidence="1 2">
    <name type="scientific">Phasianus colchicus</name>
    <name type="common">Common pheasant</name>
    <dbReference type="NCBI Taxonomy" id="9054"/>
    <lineage>
        <taxon>Eukaryota</taxon>
        <taxon>Metazoa</taxon>
        <taxon>Chordata</taxon>
        <taxon>Craniata</taxon>
        <taxon>Vertebrata</taxon>
        <taxon>Euteleostomi</taxon>
        <taxon>Archelosauria</taxon>
        <taxon>Archosauria</taxon>
        <taxon>Dinosauria</taxon>
        <taxon>Saurischia</taxon>
        <taxon>Theropoda</taxon>
        <taxon>Coelurosauria</taxon>
        <taxon>Aves</taxon>
        <taxon>Neognathae</taxon>
        <taxon>Galloanserae</taxon>
        <taxon>Galliformes</taxon>
        <taxon>Phasianidae</taxon>
        <taxon>Phasianinae</taxon>
        <taxon>Phasianus</taxon>
    </lineage>
</organism>
<protein>
    <submittedName>
        <fullName evidence="1">Uncharacterized protein</fullName>
    </submittedName>
</protein>
<dbReference type="AlphaFoldDB" id="A0A669Q8D5"/>
<reference evidence="1" key="1">
    <citation type="submission" date="2025-08" db="UniProtKB">
        <authorList>
            <consortium name="Ensembl"/>
        </authorList>
    </citation>
    <scope>IDENTIFICATION</scope>
</reference>